<gene>
    <name evidence="2" type="ORF">CEY00_Acc31240</name>
</gene>
<sequence length="105" mass="11406">MKNSLLKISFLLILVVVVPASKVQWVEARVPEGCSTAADCDRLCGGTGDCTNGVCTCVDSQKEVAIDALRDLRCYSDRDCQMRCAPVCYSKLCVDGKCQCVCMDN</sequence>
<dbReference type="InParanoid" id="A0A2R6PB17"/>
<feature type="chain" id="PRO_5015336123" evidence="1">
    <location>
        <begin position="21"/>
        <end position="105"/>
    </location>
</feature>
<keyword evidence="3" id="KW-1185">Reference proteome</keyword>
<name>A0A2R6PB17_ACTCC</name>
<dbReference type="OrthoDB" id="10504762at2759"/>
<organism evidence="2 3">
    <name type="scientific">Actinidia chinensis var. chinensis</name>
    <name type="common">Chinese soft-hair kiwi</name>
    <dbReference type="NCBI Taxonomy" id="1590841"/>
    <lineage>
        <taxon>Eukaryota</taxon>
        <taxon>Viridiplantae</taxon>
        <taxon>Streptophyta</taxon>
        <taxon>Embryophyta</taxon>
        <taxon>Tracheophyta</taxon>
        <taxon>Spermatophyta</taxon>
        <taxon>Magnoliopsida</taxon>
        <taxon>eudicotyledons</taxon>
        <taxon>Gunneridae</taxon>
        <taxon>Pentapetalae</taxon>
        <taxon>asterids</taxon>
        <taxon>Ericales</taxon>
        <taxon>Actinidiaceae</taxon>
        <taxon>Actinidia</taxon>
    </lineage>
</organism>
<dbReference type="Gramene" id="PSR88212">
    <property type="protein sequence ID" value="PSR88212"/>
    <property type="gene ID" value="CEY00_Acc31240"/>
</dbReference>
<reference evidence="3" key="2">
    <citation type="journal article" date="2018" name="BMC Genomics">
        <title>A manually annotated Actinidia chinensis var. chinensis (kiwifruit) genome highlights the challenges associated with draft genomes and gene prediction in plants.</title>
        <authorList>
            <person name="Pilkington S.M."/>
            <person name="Crowhurst R."/>
            <person name="Hilario E."/>
            <person name="Nardozza S."/>
            <person name="Fraser L."/>
            <person name="Peng Y."/>
            <person name="Gunaseelan K."/>
            <person name="Simpson R."/>
            <person name="Tahir J."/>
            <person name="Deroles S.C."/>
            <person name="Templeton K."/>
            <person name="Luo Z."/>
            <person name="Davy M."/>
            <person name="Cheng C."/>
            <person name="McNeilage M."/>
            <person name="Scaglione D."/>
            <person name="Liu Y."/>
            <person name="Zhang Q."/>
            <person name="Datson P."/>
            <person name="De Silva N."/>
            <person name="Gardiner S.E."/>
            <person name="Bassett H."/>
            <person name="Chagne D."/>
            <person name="McCallum J."/>
            <person name="Dzierzon H."/>
            <person name="Deng C."/>
            <person name="Wang Y.Y."/>
            <person name="Barron L."/>
            <person name="Manako K."/>
            <person name="Bowen J."/>
            <person name="Foster T.M."/>
            <person name="Erridge Z.A."/>
            <person name="Tiffin H."/>
            <person name="Waite C.N."/>
            <person name="Davies K.M."/>
            <person name="Grierson E.P."/>
            <person name="Laing W.A."/>
            <person name="Kirk R."/>
            <person name="Chen X."/>
            <person name="Wood M."/>
            <person name="Montefiori M."/>
            <person name="Brummell D.A."/>
            <person name="Schwinn K.E."/>
            <person name="Catanach A."/>
            <person name="Fullerton C."/>
            <person name="Li D."/>
            <person name="Meiyalaghan S."/>
            <person name="Nieuwenhuizen N."/>
            <person name="Read N."/>
            <person name="Prakash R."/>
            <person name="Hunter D."/>
            <person name="Zhang H."/>
            <person name="McKenzie M."/>
            <person name="Knabel M."/>
            <person name="Harris A."/>
            <person name="Allan A.C."/>
            <person name="Gleave A."/>
            <person name="Chen A."/>
            <person name="Janssen B.J."/>
            <person name="Plunkett B."/>
            <person name="Ampomah-Dwamena C."/>
            <person name="Voogd C."/>
            <person name="Leif D."/>
            <person name="Lafferty D."/>
            <person name="Souleyre E.J.F."/>
            <person name="Varkonyi-Gasic E."/>
            <person name="Gambi F."/>
            <person name="Hanley J."/>
            <person name="Yao J.L."/>
            <person name="Cheung J."/>
            <person name="David K.M."/>
            <person name="Warren B."/>
            <person name="Marsh K."/>
            <person name="Snowden K.C."/>
            <person name="Lin-Wang K."/>
            <person name="Brian L."/>
            <person name="Martinez-Sanchez M."/>
            <person name="Wang M."/>
            <person name="Ileperuma N."/>
            <person name="Macnee N."/>
            <person name="Campin R."/>
            <person name="McAtee P."/>
            <person name="Drummond R.S.M."/>
            <person name="Espley R.V."/>
            <person name="Ireland H.S."/>
            <person name="Wu R."/>
            <person name="Atkinson R.G."/>
            <person name="Karunairetnam S."/>
            <person name="Bulley S."/>
            <person name="Chunkath S."/>
            <person name="Hanley Z."/>
            <person name="Storey R."/>
            <person name="Thrimawithana A.H."/>
            <person name="Thomson S."/>
            <person name="David C."/>
            <person name="Testolin R."/>
            <person name="Huang H."/>
            <person name="Hellens R.P."/>
            <person name="Schaffer R.J."/>
        </authorList>
    </citation>
    <scope>NUCLEOTIDE SEQUENCE [LARGE SCALE GENOMIC DNA]</scope>
    <source>
        <strain evidence="3">cv. Red5</strain>
    </source>
</reference>
<comment type="caution">
    <text evidence="2">The sequence shown here is derived from an EMBL/GenBank/DDBJ whole genome shotgun (WGS) entry which is preliminary data.</text>
</comment>
<accession>A0A2R6PB17</accession>
<protein>
    <submittedName>
        <fullName evidence="2">Tenascin like</fullName>
    </submittedName>
</protein>
<evidence type="ECO:0000313" key="2">
    <source>
        <dbReference type="EMBL" id="PSR88212.1"/>
    </source>
</evidence>
<proteinExistence type="predicted"/>
<reference evidence="2 3" key="1">
    <citation type="submission" date="2017-07" db="EMBL/GenBank/DDBJ databases">
        <title>An improved, manually edited Actinidia chinensis var. chinensis (kiwifruit) genome highlights the challenges associated with draft genomes and gene prediction in plants.</title>
        <authorList>
            <person name="Pilkington S."/>
            <person name="Crowhurst R."/>
            <person name="Hilario E."/>
            <person name="Nardozza S."/>
            <person name="Fraser L."/>
            <person name="Peng Y."/>
            <person name="Gunaseelan K."/>
            <person name="Simpson R."/>
            <person name="Tahir J."/>
            <person name="Deroles S."/>
            <person name="Templeton K."/>
            <person name="Luo Z."/>
            <person name="Davy M."/>
            <person name="Cheng C."/>
            <person name="Mcneilage M."/>
            <person name="Scaglione D."/>
            <person name="Liu Y."/>
            <person name="Zhang Q."/>
            <person name="Datson P."/>
            <person name="De Silva N."/>
            <person name="Gardiner S."/>
            <person name="Bassett H."/>
            <person name="Chagne D."/>
            <person name="Mccallum J."/>
            <person name="Dzierzon H."/>
            <person name="Deng C."/>
            <person name="Wang Y.-Y."/>
            <person name="Barron N."/>
            <person name="Manako K."/>
            <person name="Bowen J."/>
            <person name="Foster T."/>
            <person name="Erridge Z."/>
            <person name="Tiffin H."/>
            <person name="Waite C."/>
            <person name="Davies K."/>
            <person name="Grierson E."/>
            <person name="Laing W."/>
            <person name="Kirk R."/>
            <person name="Chen X."/>
            <person name="Wood M."/>
            <person name="Montefiori M."/>
            <person name="Brummell D."/>
            <person name="Schwinn K."/>
            <person name="Catanach A."/>
            <person name="Fullerton C."/>
            <person name="Li D."/>
            <person name="Meiyalaghan S."/>
            <person name="Nieuwenhuizen N."/>
            <person name="Read N."/>
            <person name="Prakash R."/>
            <person name="Hunter D."/>
            <person name="Zhang H."/>
            <person name="Mckenzie M."/>
            <person name="Knabel M."/>
            <person name="Harris A."/>
            <person name="Allan A."/>
            <person name="Chen A."/>
            <person name="Janssen B."/>
            <person name="Plunkett B."/>
            <person name="Dwamena C."/>
            <person name="Voogd C."/>
            <person name="Leif D."/>
            <person name="Lafferty D."/>
            <person name="Souleyre E."/>
            <person name="Varkonyi-Gasic E."/>
            <person name="Gambi F."/>
            <person name="Hanley J."/>
            <person name="Yao J.-L."/>
            <person name="Cheung J."/>
            <person name="David K."/>
            <person name="Warren B."/>
            <person name="Marsh K."/>
            <person name="Snowden K."/>
            <person name="Lin-Wang K."/>
            <person name="Brian L."/>
            <person name="Martinez-Sanchez M."/>
            <person name="Wang M."/>
            <person name="Ileperuma N."/>
            <person name="Macnee N."/>
            <person name="Campin R."/>
            <person name="Mcatee P."/>
            <person name="Drummond R."/>
            <person name="Espley R."/>
            <person name="Ireland H."/>
            <person name="Wu R."/>
            <person name="Atkinson R."/>
            <person name="Karunairetnam S."/>
            <person name="Bulley S."/>
            <person name="Chunkath S."/>
            <person name="Hanley Z."/>
            <person name="Storey R."/>
            <person name="Thrimawithana A."/>
            <person name="Thomson S."/>
            <person name="David C."/>
            <person name="Testolin R."/>
        </authorList>
    </citation>
    <scope>NUCLEOTIDE SEQUENCE [LARGE SCALE GENOMIC DNA]</scope>
    <source>
        <strain evidence="3">cv. Red5</strain>
        <tissue evidence="2">Young leaf</tissue>
    </source>
</reference>
<evidence type="ECO:0000313" key="3">
    <source>
        <dbReference type="Proteomes" id="UP000241394"/>
    </source>
</evidence>
<dbReference type="AlphaFoldDB" id="A0A2R6PB17"/>
<evidence type="ECO:0000256" key="1">
    <source>
        <dbReference type="SAM" id="SignalP"/>
    </source>
</evidence>
<dbReference type="EMBL" id="NKQK01000027">
    <property type="protein sequence ID" value="PSR88212.1"/>
    <property type="molecule type" value="Genomic_DNA"/>
</dbReference>
<keyword evidence="1" id="KW-0732">Signal</keyword>
<feature type="signal peptide" evidence="1">
    <location>
        <begin position="1"/>
        <end position="20"/>
    </location>
</feature>
<dbReference type="Proteomes" id="UP000241394">
    <property type="component" value="Chromosome LG27"/>
</dbReference>